<feature type="non-terminal residue" evidence="2">
    <location>
        <position position="1"/>
    </location>
</feature>
<evidence type="ECO:0000313" key="2">
    <source>
        <dbReference type="EMBL" id="CAG2064696.1"/>
    </source>
</evidence>
<organism evidence="2 3">
    <name type="scientific">Timema podura</name>
    <name type="common">Walking stick</name>
    <dbReference type="NCBI Taxonomy" id="61482"/>
    <lineage>
        <taxon>Eukaryota</taxon>
        <taxon>Metazoa</taxon>
        <taxon>Ecdysozoa</taxon>
        <taxon>Arthropoda</taxon>
        <taxon>Hexapoda</taxon>
        <taxon>Insecta</taxon>
        <taxon>Pterygota</taxon>
        <taxon>Neoptera</taxon>
        <taxon>Polyneoptera</taxon>
        <taxon>Phasmatodea</taxon>
        <taxon>Timematodea</taxon>
        <taxon>Timematoidea</taxon>
        <taxon>Timematidae</taxon>
        <taxon>Timema</taxon>
    </lineage>
</organism>
<dbReference type="PANTHER" id="PTHR45827:SF1">
    <property type="entry name" value="SORTING NEXIN"/>
    <property type="match status" value="1"/>
</dbReference>
<comment type="caution">
    <text evidence="2">The sequence shown here is derived from an EMBL/GenBank/DDBJ whole genome shotgun (WGS) entry which is preliminary data.</text>
</comment>
<accession>A0ABN7PC68</accession>
<dbReference type="Proteomes" id="UP001153148">
    <property type="component" value="Unassembled WGS sequence"/>
</dbReference>
<dbReference type="EMBL" id="CAJPIN010036241">
    <property type="protein sequence ID" value="CAG2064696.1"/>
    <property type="molecule type" value="Genomic_DNA"/>
</dbReference>
<sequence>SSSGVGTHFIGLPRPGALQKRKECEKLSSDHKMEQSQLVEVNRRTDTVSYALLAEINHFHSERNLDFKVAMQNYLDGQILFYEKIVTKLREALESYT</sequence>
<evidence type="ECO:0000313" key="3">
    <source>
        <dbReference type="Proteomes" id="UP001153148"/>
    </source>
</evidence>
<feature type="domain" description="Sorting nexin protein WASP-binding" evidence="1">
    <location>
        <begin position="16"/>
        <end position="97"/>
    </location>
</feature>
<keyword evidence="3" id="KW-1185">Reference proteome</keyword>
<dbReference type="Gene3D" id="1.20.1270.60">
    <property type="entry name" value="Arfaptin homology (AH) domain/BAR domain"/>
    <property type="match status" value="1"/>
</dbReference>
<evidence type="ECO:0000259" key="1">
    <source>
        <dbReference type="Pfam" id="PF10456"/>
    </source>
</evidence>
<dbReference type="Pfam" id="PF10456">
    <property type="entry name" value="BAR_3_WASP_bdg"/>
    <property type="match status" value="1"/>
</dbReference>
<gene>
    <name evidence="2" type="ORF">TPAB3V08_LOCUS11641</name>
</gene>
<dbReference type="PANTHER" id="PTHR45827">
    <property type="entry name" value="SORTING NEXIN"/>
    <property type="match status" value="1"/>
</dbReference>
<dbReference type="InterPro" id="IPR019497">
    <property type="entry name" value="Sorting_nexin_WASP-bd-dom"/>
</dbReference>
<dbReference type="InterPro" id="IPR027267">
    <property type="entry name" value="AH/BAR_dom_sf"/>
</dbReference>
<proteinExistence type="predicted"/>
<reference evidence="2" key="1">
    <citation type="submission" date="2021-03" db="EMBL/GenBank/DDBJ databases">
        <authorList>
            <person name="Tran Van P."/>
        </authorList>
    </citation>
    <scope>NUCLEOTIDE SEQUENCE</scope>
</reference>
<name>A0ABN7PC68_TIMPD</name>
<protein>
    <recommendedName>
        <fullName evidence="1">Sorting nexin protein WASP-binding domain-containing protein</fullName>
    </recommendedName>
</protein>